<gene>
    <name evidence="1" type="ORF">MRB53_024133</name>
</gene>
<name>A0ACC2LBI7_PERAE</name>
<organism evidence="1 2">
    <name type="scientific">Persea americana</name>
    <name type="common">Avocado</name>
    <dbReference type="NCBI Taxonomy" id="3435"/>
    <lineage>
        <taxon>Eukaryota</taxon>
        <taxon>Viridiplantae</taxon>
        <taxon>Streptophyta</taxon>
        <taxon>Embryophyta</taxon>
        <taxon>Tracheophyta</taxon>
        <taxon>Spermatophyta</taxon>
        <taxon>Magnoliopsida</taxon>
        <taxon>Magnoliidae</taxon>
        <taxon>Laurales</taxon>
        <taxon>Lauraceae</taxon>
        <taxon>Persea</taxon>
    </lineage>
</organism>
<dbReference type="EMBL" id="CM056815">
    <property type="protein sequence ID" value="KAJ8630810.1"/>
    <property type="molecule type" value="Genomic_DNA"/>
</dbReference>
<evidence type="ECO:0000313" key="2">
    <source>
        <dbReference type="Proteomes" id="UP001234297"/>
    </source>
</evidence>
<protein>
    <submittedName>
        <fullName evidence="1">Uncharacterized protein</fullName>
    </submittedName>
</protein>
<keyword evidence="2" id="KW-1185">Reference proteome</keyword>
<evidence type="ECO:0000313" key="1">
    <source>
        <dbReference type="EMBL" id="KAJ8630810.1"/>
    </source>
</evidence>
<accession>A0ACC2LBI7</accession>
<comment type="caution">
    <text evidence="1">The sequence shown here is derived from an EMBL/GenBank/DDBJ whole genome shotgun (WGS) entry which is preliminary data.</text>
</comment>
<proteinExistence type="predicted"/>
<dbReference type="Proteomes" id="UP001234297">
    <property type="component" value="Chromosome 7"/>
</dbReference>
<sequence>MSVLVEPGYAISSFASSNWHLCTREYNFIKFKEKQQQQQQQLEMPGGSSISLILESMTSHYPSEPESGPSTPRSDHQPHPQEPTVRLMCSFGGRILPRPHDNQLRYVGGDTRIVAIQRSTTFAALQSKLSKLSNSSSSDVSLKYQLPNEDLEALISVTTDEDIENMMEEYDRIAHQSTNSKTARLRLFLFPTENSEGEGLGSLLGGSSKRESWFLDALNGRGLERGRSEASSIISEVPDYLFGLDNSEDSKLAKNRPVLSENASVMSDPGSPAPPITSPYFSTSSPLPDLPPVRIRVENQVETQPTQMGGDPVQPARQPSGFAPNPVWHYIQDPNMHGPGMQQMPVYYVPAGQVPARPVTMHVPYGHQVGPAVSAPAQIQVGLPHPVPGQVYGPGYEYSVGVGHDGVAQQQQVYYTAARNAGAYPTSAIPGEMQGGGSKEMKMGRVSGHIERV</sequence>
<reference evidence="1 2" key="1">
    <citation type="journal article" date="2022" name="Hortic Res">
        <title>A haplotype resolved chromosomal level avocado genome allows analysis of novel avocado genes.</title>
        <authorList>
            <person name="Nath O."/>
            <person name="Fletcher S.J."/>
            <person name="Hayward A."/>
            <person name="Shaw L.M."/>
            <person name="Masouleh A.K."/>
            <person name="Furtado A."/>
            <person name="Henry R.J."/>
            <person name="Mitter N."/>
        </authorList>
    </citation>
    <scope>NUCLEOTIDE SEQUENCE [LARGE SCALE GENOMIC DNA]</scope>
    <source>
        <strain evidence="2">cv. Hass</strain>
    </source>
</reference>